<dbReference type="RefSeq" id="WP_378278940.1">
    <property type="nucleotide sequence ID" value="NZ_JBHSON010000001.1"/>
</dbReference>
<accession>A0ABW0ZLP6</accession>
<comment type="caution">
    <text evidence="2">The sequence shown here is derived from an EMBL/GenBank/DDBJ whole genome shotgun (WGS) entry which is preliminary data.</text>
</comment>
<dbReference type="EMBL" id="JBHSON010000001">
    <property type="protein sequence ID" value="MFC5744091.1"/>
    <property type="molecule type" value="Genomic_DNA"/>
</dbReference>
<dbReference type="Proteomes" id="UP001596074">
    <property type="component" value="Unassembled WGS sequence"/>
</dbReference>
<protein>
    <submittedName>
        <fullName evidence="2">Uncharacterized protein</fullName>
    </submittedName>
</protein>
<gene>
    <name evidence="2" type="ORF">ACFPZN_00535</name>
</gene>
<reference evidence="3" key="1">
    <citation type="journal article" date="2019" name="Int. J. Syst. Evol. Microbiol.">
        <title>The Global Catalogue of Microorganisms (GCM) 10K type strain sequencing project: providing services to taxonomists for standard genome sequencing and annotation.</title>
        <authorList>
            <consortium name="The Broad Institute Genomics Platform"/>
            <consortium name="The Broad Institute Genome Sequencing Center for Infectious Disease"/>
            <person name="Wu L."/>
            <person name="Ma J."/>
        </authorList>
    </citation>
    <scope>NUCLEOTIDE SEQUENCE [LARGE SCALE GENOMIC DNA]</scope>
    <source>
        <strain evidence="3">KCTC 42087</strain>
    </source>
</reference>
<evidence type="ECO:0000313" key="2">
    <source>
        <dbReference type="EMBL" id="MFC5744091.1"/>
    </source>
</evidence>
<organism evidence="2 3">
    <name type="scientific">Actinomadura rugatobispora</name>
    <dbReference type="NCBI Taxonomy" id="1994"/>
    <lineage>
        <taxon>Bacteria</taxon>
        <taxon>Bacillati</taxon>
        <taxon>Actinomycetota</taxon>
        <taxon>Actinomycetes</taxon>
        <taxon>Streptosporangiales</taxon>
        <taxon>Thermomonosporaceae</taxon>
        <taxon>Actinomadura</taxon>
    </lineage>
</organism>
<feature type="region of interest" description="Disordered" evidence="1">
    <location>
        <begin position="34"/>
        <end position="57"/>
    </location>
</feature>
<sequence>MCTFRRARSIDWNLAPGRAPQAGVRSWCGAARLPHRSGQAAPRSGWGDQPLPDRPPL</sequence>
<evidence type="ECO:0000256" key="1">
    <source>
        <dbReference type="SAM" id="MobiDB-lite"/>
    </source>
</evidence>
<evidence type="ECO:0000313" key="3">
    <source>
        <dbReference type="Proteomes" id="UP001596074"/>
    </source>
</evidence>
<proteinExistence type="predicted"/>
<keyword evidence="3" id="KW-1185">Reference proteome</keyword>
<name>A0ABW0ZLP6_9ACTN</name>